<dbReference type="Pfam" id="PF02037">
    <property type="entry name" value="SAP"/>
    <property type="match status" value="1"/>
</dbReference>
<evidence type="ECO:0000313" key="4">
    <source>
        <dbReference type="Proteomes" id="UP001162162"/>
    </source>
</evidence>
<feature type="compositionally biased region" description="Polar residues" evidence="1">
    <location>
        <begin position="83"/>
        <end position="92"/>
    </location>
</feature>
<feature type="region of interest" description="Disordered" evidence="1">
    <location>
        <begin position="38"/>
        <end position="92"/>
    </location>
</feature>
<dbReference type="AlphaFoldDB" id="A0AAV8Z3B1"/>
<dbReference type="Gene3D" id="1.10.720.30">
    <property type="entry name" value="SAP domain"/>
    <property type="match status" value="1"/>
</dbReference>
<evidence type="ECO:0000313" key="3">
    <source>
        <dbReference type="EMBL" id="KAJ8958050.1"/>
    </source>
</evidence>
<feature type="domain" description="SAP" evidence="2">
    <location>
        <begin position="65"/>
        <end position="92"/>
    </location>
</feature>
<keyword evidence="4" id="KW-1185">Reference proteome</keyword>
<accession>A0AAV8Z3B1</accession>
<name>A0AAV8Z3B1_9CUCU</name>
<reference evidence="3" key="1">
    <citation type="journal article" date="2023" name="Insect Mol. Biol.">
        <title>Genome sequencing provides insights into the evolution of gene families encoding plant cell wall-degrading enzymes in longhorned beetles.</title>
        <authorList>
            <person name="Shin N.R."/>
            <person name="Okamura Y."/>
            <person name="Kirsch R."/>
            <person name="Pauchet Y."/>
        </authorList>
    </citation>
    <scope>NUCLEOTIDE SEQUENCE</scope>
    <source>
        <strain evidence="3">AMC_N1</strain>
    </source>
</reference>
<proteinExistence type="predicted"/>
<sequence length="92" mass="10195">MLPGDFNDAILSTSNLNELARHGRQKNRKLAANKLNNTQNFARPAANNSNLTNGPQSRSKSVDELLAMTKEQLKNECRKRGQKSTGTKTELV</sequence>
<protein>
    <recommendedName>
        <fullName evidence="2">SAP domain-containing protein</fullName>
    </recommendedName>
</protein>
<gene>
    <name evidence="3" type="ORF">NQ318_002059</name>
</gene>
<feature type="compositionally biased region" description="Polar residues" evidence="1">
    <location>
        <begin position="38"/>
        <end position="59"/>
    </location>
</feature>
<comment type="caution">
    <text evidence="3">The sequence shown here is derived from an EMBL/GenBank/DDBJ whole genome shotgun (WGS) entry which is preliminary data.</text>
</comment>
<dbReference type="InterPro" id="IPR036361">
    <property type="entry name" value="SAP_dom_sf"/>
</dbReference>
<dbReference type="EMBL" id="JAPWTK010000020">
    <property type="protein sequence ID" value="KAJ8958050.1"/>
    <property type="molecule type" value="Genomic_DNA"/>
</dbReference>
<dbReference type="Proteomes" id="UP001162162">
    <property type="component" value="Unassembled WGS sequence"/>
</dbReference>
<dbReference type="PROSITE" id="PS50800">
    <property type="entry name" value="SAP"/>
    <property type="match status" value="1"/>
</dbReference>
<organism evidence="3 4">
    <name type="scientific">Aromia moschata</name>
    <dbReference type="NCBI Taxonomy" id="1265417"/>
    <lineage>
        <taxon>Eukaryota</taxon>
        <taxon>Metazoa</taxon>
        <taxon>Ecdysozoa</taxon>
        <taxon>Arthropoda</taxon>
        <taxon>Hexapoda</taxon>
        <taxon>Insecta</taxon>
        <taxon>Pterygota</taxon>
        <taxon>Neoptera</taxon>
        <taxon>Endopterygota</taxon>
        <taxon>Coleoptera</taxon>
        <taxon>Polyphaga</taxon>
        <taxon>Cucujiformia</taxon>
        <taxon>Chrysomeloidea</taxon>
        <taxon>Cerambycidae</taxon>
        <taxon>Cerambycinae</taxon>
        <taxon>Callichromatini</taxon>
        <taxon>Aromia</taxon>
    </lineage>
</organism>
<evidence type="ECO:0000259" key="2">
    <source>
        <dbReference type="PROSITE" id="PS50800"/>
    </source>
</evidence>
<dbReference type="InterPro" id="IPR003034">
    <property type="entry name" value="SAP_dom"/>
</dbReference>
<evidence type="ECO:0000256" key="1">
    <source>
        <dbReference type="SAM" id="MobiDB-lite"/>
    </source>
</evidence>